<dbReference type="Proteomes" id="UP000031408">
    <property type="component" value="Unassembled WGS sequence"/>
</dbReference>
<accession>A0A0C1L0S0</accession>
<dbReference type="AlphaFoldDB" id="A0A0C1L0S0"/>
<proteinExistence type="predicted"/>
<evidence type="ECO:0000259" key="1">
    <source>
        <dbReference type="Pfam" id="PF13657"/>
    </source>
</evidence>
<name>A0A0C1L0S0_9BACT</name>
<keyword evidence="3" id="KW-1185">Reference proteome</keyword>
<evidence type="ECO:0000313" key="2">
    <source>
        <dbReference type="EMBL" id="KIC93612.1"/>
    </source>
</evidence>
<dbReference type="STRING" id="1349421.OI18_17635"/>
<dbReference type="InterPro" id="IPR017508">
    <property type="entry name" value="HipA_N1"/>
</dbReference>
<gene>
    <name evidence="2" type="ORF">OI18_17635</name>
</gene>
<dbReference type="NCBIfam" id="TIGR03071">
    <property type="entry name" value="couple_hipA"/>
    <property type="match status" value="1"/>
</dbReference>
<sequence>MVRYNGKPAGILSKEEGRYRFAYDSTYLTGTGNRPVSITLPFRHEPYESDILFPVFVNMLSEGANKRMQSRMLKIDENDYFGLLLATAQTDIIGPITVEEINEPA</sequence>
<dbReference type="Pfam" id="PF13657">
    <property type="entry name" value="Couple_hipA"/>
    <property type="match status" value="1"/>
</dbReference>
<feature type="domain" description="HipA N-terminal subdomain 1" evidence="1">
    <location>
        <begin position="2"/>
        <end position="98"/>
    </location>
</feature>
<evidence type="ECO:0000313" key="3">
    <source>
        <dbReference type="Proteomes" id="UP000031408"/>
    </source>
</evidence>
<dbReference type="EMBL" id="JSVC01000019">
    <property type="protein sequence ID" value="KIC93612.1"/>
    <property type="molecule type" value="Genomic_DNA"/>
</dbReference>
<protein>
    <recommendedName>
        <fullName evidence="1">HipA N-terminal subdomain 1 domain-containing protein</fullName>
    </recommendedName>
</protein>
<organism evidence="2 3">
    <name type="scientific">Flavihumibacter solisilvae</name>
    <dbReference type="NCBI Taxonomy" id="1349421"/>
    <lineage>
        <taxon>Bacteria</taxon>
        <taxon>Pseudomonadati</taxon>
        <taxon>Bacteroidota</taxon>
        <taxon>Chitinophagia</taxon>
        <taxon>Chitinophagales</taxon>
        <taxon>Chitinophagaceae</taxon>
        <taxon>Flavihumibacter</taxon>
    </lineage>
</organism>
<reference evidence="2 3" key="1">
    <citation type="submission" date="2014-11" db="EMBL/GenBank/DDBJ databases">
        <title>Genome sequence of Flavihumibacter solisilvae 3-3.</title>
        <authorList>
            <person name="Zhou G."/>
            <person name="Li M."/>
            <person name="Wang G."/>
        </authorList>
    </citation>
    <scope>NUCLEOTIDE SEQUENCE [LARGE SCALE GENOMIC DNA]</scope>
    <source>
        <strain evidence="2 3">3-3</strain>
    </source>
</reference>
<comment type="caution">
    <text evidence="2">The sequence shown here is derived from an EMBL/GenBank/DDBJ whole genome shotgun (WGS) entry which is preliminary data.</text>
</comment>